<keyword evidence="1" id="KW-1133">Transmembrane helix</keyword>
<evidence type="ECO:0000313" key="3">
    <source>
        <dbReference type="Proteomes" id="UP001153292"/>
    </source>
</evidence>
<dbReference type="Proteomes" id="UP001153292">
    <property type="component" value="Chromosome 1"/>
</dbReference>
<evidence type="ECO:0000313" key="2">
    <source>
        <dbReference type="EMBL" id="CAH0397614.1"/>
    </source>
</evidence>
<proteinExistence type="predicted"/>
<organism evidence="2 3">
    <name type="scientific">Chilo suppressalis</name>
    <name type="common">Asiatic rice borer moth</name>
    <dbReference type="NCBI Taxonomy" id="168631"/>
    <lineage>
        <taxon>Eukaryota</taxon>
        <taxon>Metazoa</taxon>
        <taxon>Ecdysozoa</taxon>
        <taxon>Arthropoda</taxon>
        <taxon>Hexapoda</taxon>
        <taxon>Insecta</taxon>
        <taxon>Pterygota</taxon>
        <taxon>Neoptera</taxon>
        <taxon>Endopterygota</taxon>
        <taxon>Lepidoptera</taxon>
        <taxon>Glossata</taxon>
        <taxon>Ditrysia</taxon>
        <taxon>Pyraloidea</taxon>
        <taxon>Crambidae</taxon>
        <taxon>Crambinae</taxon>
        <taxon>Chilo</taxon>
    </lineage>
</organism>
<dbReference type="EMBL" id="OU963894">
    <property type="protein sequence ID" value="CAH0397614.1"/>
    <property type="molecule type" value="Genomic_DNA"/>
</dbReference>
<keyword evidence="3" id="KW-1185">Reference proteome</keyword>
<reference evidence="2" key="1">
    <citation type="submission" date="2021-12" db="EMBL/GenBank/DDBJ databases">
        <authorList>
            <person name="King R."/>
        </authorList>
    </citation>
    <scope>NUCLEOTIDE SEQUENCE</scope>
</reference>
<name>A0ABN8AQ77_CHISP</name>
<evidence type="ECO:0008006" key="4">
    <source>
        <dbReference type="Google" id="ProtNLM"/>
    </source>
</evidence>
<gene>
    <name evidence="2" type="ORF">CHILSU_LOCUS688</name>
</gene>
<protein>
    <recommendedName>
        <fullName evidence="4">Envelope fusion protein</fullName>
    </recommendedName>
</protein>
<evidence type="ECO:0000256" key="1">
    <source>
        <dbReference type="SAM" id="Phobius"/>
    </source>
</evidence>
<keyword evidence="1" id="KW-0812">Transmembrane</keyword>
<accession>A0ABN8AQ77</accession>
<keyword evidence="1" id="KW-0472">Membrane</keyword>
<feature type="transmembrane region" description="Helical" evidence="1">
    <location>
        <begin position="360"/>
        <end position="377"/>
    </location>
</feature>
<sequence length="422" mass="49355">MQKHRITYVKEQLYHCIYRLQKPQRNKRGLINALGSIMKAITGNLDNNDLVNIDKKFSITTDIMDNITKRIQNVSEYINIFVNQFNENTSRETIVNELLFSLESLKDMCYRITESYVFAQHDILHPSIIDQLHLMDSLKQIPASINVLKDPLKLEAQITPHVIIESNIMIFQLPIPIISKDFYYLEYLLPIINKVDENCYIPNLMPGHYLIRNNQVYKAKECKQRICTIDVTDDCIKRSIFKQKNECKQLLVFCPATYSRKINNNLYYQYTNKEKSIEDRCTSERNSLLGSYLEDNTECFQQDAKTELQVYQMDESLATEIMNNYPISLPNSNEEVQEQIKLLRRYELVDNKVETLYTESYITAGLITTLITVFCVLRKKIRRYSTLGEERKAHGKAVDNVKPSSLEEGTRDNTCDTIIHYD</sequence>